<organism evidence="1 2">
    <name type="scientific">Kickxella alabastrina</name>
    <dbReference type="NCBI Taxonomy" id="61397"/>
    <lineage>
        <taxon>Eukaryota</taxon>
        <taxon>Fungi</taxon>
        <taxon>Fungi incertae sedis</taxon>
        <taxon>Zoopagomycota</taxon>
        <taxon>Kickxellomycotina</taxon>
        <taxon>Kickxellomycetes</taxon>
        <taxon>Kickxellales</taxon>
        <taxon>Kickxellaceae</taxon>
        <taxon>Kickxella</taxon>
    </lineage>
</organism>
<evidence type="ECO:0000313" key="1">
    <source>
        <dbReference type="EMBL" id="KAJ1898370.1"/>
    </source>
</evidence>
<accession>A0ACC1IPQ7</accession>
<keyword evidence="2" id="KW-1185">Reference proteome</keyword>
<protein>
    <submittedName>
        <fullName evidence="1">Uncharacterized protein</fullName>
    </submittedName>
</protein>
<name>A0ACC1IPQ7_9FUNG</name>
<proteinExistence type="predicted"/>
<gene>
    <name evidence="1" type="ORF">LPJ66_002805</name>
</gene>
<feature type="non-terminal residue" evidence="1">
    <location>
        <position position="643"/>
    </location>
</feature>
<comment type="caution">
    <text evidence="1">The sequence shown here is derived from an EMBL/GenBank/DDBJ whole genome shotgun (WGS) entry which is preliminary data.</text>
</comment>
<dbReference type="EMBL" id="JANBPG010000244">
    <property type="protein sequence ID" value="KAJ1898370.1"/>
    <property type="molecule type" value="Genomic_DNA"/>
</dbReference>
<reference evidence="1" key="1">
    <citation type="submission" date="2022-07" db="EMBL/GenBank/DDBJ databases">
        <title>Phylogenomic reconstructions and comparative analyses of Kickxellomycotina fungi.</title>
        <authorList>
            <person name="Reynolds N.K."/>
            <person name="Stajich J.E."/>
            <person name="Barry K."/>
            <person name="Grigoriev I.V."/>
            <person name="Crous P."/>
            <person name="Smith M.E."/>
        </authorList>
    </citation>
    <scope>NUCLEOTIDE SEQUENCE</scope>
    <source>
        <strain evidence="1">Benny 63K</strain>
    </source>
</reference>
<evidence type="ECO:0000313" key="2">
    <source>
        <dbReference type="Proteomes" id="UP001150581"/>
    </source>
</evidence>
<dbReference type="Proteomes" id="UP001150581">
    <property type="component" value="Unassembled WGS sequence"/>
</dbReference>
<sequence>MVTPKQMRPAQRCDILCVLVIESTQHMHNLFHELYDSVITNLINQLRTPVIVDASGKKSQTTKATPCVRLGVVFYGDYYPYSTRTCSTQYFTSNYREFTKAIKAHKFCEGGQLRCAVTDGLVGALEMFDDFAEFDPEAHLANVQQRHAILVSSTPPYMQPCQENVHMRYDGFGLDDVAKRMRELKLSFSLIQERGKRIEQVEGLLDTANISTKPPLELPKAMSPSFSVRLMGIDLQIPPEFAEPVAQLTAIAPAPAPAILPNTQLQPAPQMSAPVHIQPQPQVLTQPQAPPAMQQSQSQPQLVPQKNKADAEAHLAESPMAAKKPKVDPDPASAVVTSPNTDDQPKSARGKGRVKTGNSPGTAATAATSRKASKPLDSPAVSANQIPTTPQSASAGGPANAQQQQHQHALDPNEMEVTPSSETAMSVKSPTGLQQLQQKQQKQQINNGSVEQTAAMMPNIVQQATNPSYAAILADFKSKGASDEDLRLLLVLMMEVQNPARPIPERMDIKRKLEILITKLKNNSAAPDNSATSGIIMQSPQPMDITMAAPAGNTASASQPQAMMSPASQTATLPTNIMQQLLHHTLNLVRMKLNIDIRQVFYALTPETFEAQVREVCRDQPEVLANMNSLKASFIQIKTIQMA</sequence>